<evidence type="ECO:0000256" key="2">
    <source>
        <dbReference type="ARBA" id="ARBA00022670"/>
    </source>
</evidence>
<evidence type="ECO:0000256" key="4">
    <source>
        <dbReference type="ARBA" id="ARBA00022825"/>
    </source>
</evidence>
<dbReference type="InterPro" id="IPR023302">
    <property type="entry name" value="Pept_S9A_N"/>
</dbReference>
<dbReference type="InterPro" id="IPR001375">
    <property type="entry name" value="Peptidase_S9_cat"/>
</dbReference>
<dbReference type="Gene3D" id="2.130.10.120">
    <property type="entry name" value="Prolyl oligopeptidase, N-terminal domain"/>
    <property type="match status" value="1"/>
</dbReference>
<evidence type="ECO:0000313" key="9">
    <source>
        <dbReference type="EMBL" id="KAD7116699.1"/>
    </source>
</evidence>
<evidence type="ECO:0000256" key="5">
    <source>
        <dbReference type="ARBA" id="ARBA00045448"/>
    </source>
</evidence>
<dbReference type="Proteomes" id="UP000326396">
    <property type="component" value="Linkage Group LG10"/>
</dbReference>
<dbReference type="GO" id="GO:0004252">
    <property type="term" value="F:serine-type endopeptidase activity"/>
    <property type="evidence" value="ECO:0007669"/>
    <property type="project" value="UniProtKB-UniRule"/>
</dbReference>
<comment type="caution">
    <text evidence="9">The sequence shown here is derived from an EMBL/GenBank/DDBJ whole genome shotgun (WGS) entry which is preliminary data.</text>
</comment>
<evidence type="ECO:0000256" key="6">
    <source>
        <dbReference type="RuleBase" id="RU368024"/>
    </source>
</evidence>
<keyword evidence="3 6" id="KW-0378">Hydrolase</keyword>
<evidence type="ECO:0000256" key="3">
    <source>
        <dbReference type="ARBA" id="ARBA00022801"/>
    </source>
</evidence>
<dbReference type="PRINTS" id="PR00862">
    <property type="entry name" value="PROLIGOPTASE"/>
</dbReference>
<comment type="function">
    <text evidence="5">Serine peptidase whose precise substrate specificity remains unclear. Does not cleave peptides after a arginine or lysine residue. Regulates trans-Golgi network morphology and sorting by regulating the membrane binding of the AP-1 complex. May play a role in the regulation of synaptic vesicle exocytosis.</text>
</comment>
<evidence type="ECO:0000256" key="1">
    <source>
        <dbReference type="ARBA" id="ARBA00005228"/>
    </source>
</evidence>
<organism evidence="9 10">
    <name type="scientific">Mikania micrantha</name>
    <name type="common">bitter vine</name>
    <dbReference type="NCBI Taxonomy" id="192012"/>
    <lineage>
        <taxon>Eukaryota</taxon>
        <taxon>Viridiplantae</taxon>
        <taxon>Streptophyta</taxon>
        <taxon>Embryophyta</taxon>
        <taxon>Tracheophyta</taxon>
        <taxon>Spermatophyta</taxon>
        <taxon>Magnoliopsida</taxon>
        <taxon>eudicotyledons</taxon>
        <taxon>Gunneridae</taxon>
        <taxon>Pentapetalae</taxon>
        <taxon>asterids</taxon>
        <taxon>campanulids</taxon>
        <taxon>Asterales</taxon>
        <taxon>Asteraceae</taxon>
        <taxon>Asteroideae</taxon>
        <taxon>Heliantheae alliance</taxon>
        <taxon>Eupatorieae</taxon>
        <taxon>Mikania</taxon>
    </lineage>
</organism>
<dbReference type="AlphaFoldDB" id="A0A5N6PT12"/>
<dbReference type="InterPro" id="IPR051543">
    <property type="entry name" value="Serine_Peptidase_S9A"/>
</dbReference>
<dbReference type="PANTHER" id="PTHR11757">
    <property type="entry name" value="PROTEASE FAMILY S9A OLIGOPEPTIDASE"/>
    <property type="match status" value="1"/>
</dbReference>
<evidence type="ECO:0000259" key="7">
    <source>
        <dbReference type="Pfam" id="PF00326"/>
    </source>
</evidence>
<dbReference type="SUPFAM" id="SSF50993">
    <property type="entry name" value="Peptidase/esterase 'gauge' domain"/>
    <property type="match status" value="1"/>
</dbReference>
<keyword evidence="10" id="KW-1185">Reference proteome</keyword>
<feature type="domain" description="Peptidase S9 prolyl oligopeptidase catalytic" evidence="7">
    <location>
        <begin position="590"/>
        <end position="801"/>
    </location>
</feature>
<keyword evidence="4 6" id="KW-0720">Serine protease</keyword>
<dbReference type="EC" id="3.4.21.-" evidence="6"/>
<name>A0A5N6PT12_9ASTR</name>
<dbReference type="SUPFAM" id="SSF53474">
    <property type="entry name" value="alpha/beta-Hydrolases"/>
    <property type="match status" value="1"/>
</dbReference>
<accession>A0A5N6PT12</accession>
<dbReference type="InterPro" id="IPR029058">
    <property type="entry name" value="AB_hydrolase_fold"/>
</dbReference>
<comment type="similarity">
    <text evidence="1 6">Belongs to the peptidase S9A family.</text>
</comment>
<sequence length="843" mass="96383">MAYFIFFRTIRKTKQPTNYPLNSIHSYFYSSTRHHTKPPPPLPSSLSPPVAKKVPFEVKAHGVSWEDPYHWMSNTHDPDLLNHLNLENHYSEAFMADTRNLQRTLFSQMMSRVPDQISTPPERWGPWLYYQCIPERKEYSVLCRKLAVENTNWVKNMINYAKRGFVKEEILLDWNEIAQEHGYVHVGTCRISPNHHFLAYTIDVTGQERFLLQVKDLQSGTIIPTLRVEGVVSLAWAQDSRTLFYTLCDQSQRPYRQASNTNLYQKVLYTTIGSNSVCDIMVYTEKDSRFCVDITNTKDGKFITVNSNSRTSSEEGTYLHMIHIYTIILFLRKTTYVYVVDANNPKDGLQKVHDRVSGVQFFLEHHRGFFYILTNLHMGDEKELLNGNYYLARCHVEDVQSANWEVLSNILIIFYIQDMDVFDEYLVLYLNKADSPMICSIKMPIQSNKKEMEIDDLDPWCFPMPSNSCSINPGSNHDFMNSVYRVVVSSPVMPDLVVDYDMSTRTFSIVHQEDVLGISSKPHKNESKEWINISNSYFCERKEVISHDGTIVPLTILYSHKAHKMGQSPGIIHGYGSYGEVLEKSWCAERLSLLDRGWVVAFADVRGGGGGDPSWHKNGSGLHKLNSINDFVSCGDYLIKEGYVHKDQLGAIGHSAGGLLVAAAINMHPELFRAAILKVPFLDICNTLLDPSLPLTVLDYEEFGNPQIKSHFDSIMKYSPYDNIQKGVCYPAMLLTSSFNDSRVGVWEAAKYVSRIREQTCSNCCGSVILKTNMSGGHFGEGGRSGQCEELAYEYAFLMKCPKRDEDYALPHLLKLLAPMRSFHELDSSLYQGPFFYIDIFDN</sequence>
<dbReference type="EMBL" id="SZYD01000002">
    <property type="protein sequence ID" value="KAD7116699.1"/>
    <property type="molecule type" value="Genomic_DNA"/>
</dbReference>
<dbReference type="Gene3D" id="3.40.50.1820">
    <property type="entry name" value="alpha/beta hydrolase"/>
    <property type="match status" value="2"/>
</dbReference>
<keyword evidence="2 6" id="KW-0645">Protease</keyword>
<evidence type="ECO:0000259" key="8">
    <source>
        <dbReference type="Pfam" id="PF02897"/>
    </source>
</evidence>
<protein>
    <recommendedName>
        <fullName evidence="6">Prolyl endopeptidase</fullName>
        <ecNumber evidence="6">3.4.21.-</ecNumber>
    </recommendedName>
</protein>
<dbReference type="InterPro" id="IPR002470">
    <property type="entry name" value="Peptidase_S9A"/>
</dbReference>
<reference evidence="9 10" key="1">
    <citation type="submission" date="2019-05" db="EMBL/GenBank/DDBJ databases">
        <title>Mikania micrantha, genome provides insights into the molecular mechanism of rapid growth.</title>
        <authorList>
            <person name="Liu B."/>
        </authorList>
    </citation>
    <scope>NUCLEOTIDE SEQUENCE [LARGE SCALE GENOMIC DNA]</scope>
    <source>
        <strain evidence="9">NLD-2019</strain>
        <tissue evidence="9">Leaf</tissue>
    </source>
</reference>
<gene>
    <name evidence="9" type="ORF">E3N88_03967</name>
</gene>
<proteinExistence type="inferred from homology"/>
<dbReference type="Pfam" id="PF00326">
    <property type="entry name" value="Peptidase_S9"/>
    <property type="match status" value="1"/>
</dbReference>
<dbReference type="PANTHER" id="PTHR11757:SF12">
    <property type="entry name" value="PROLYL ENDOPEPTIDASE"/>
    <property type="match status" value="1"/>
</dbReference>
<dbReference type="GO" id="GO:0006508">
    <property type="term" value="P:proteolysis"/>
    <property type="evidence" value="ECO:0007669"/>
    <property type="project" value="UniProtKB-KW"/>
</dbReference>
<feature type="domain" description="Peptidase S9A N-terminal" evidence="8">
    <location>
        <begin position="48"/>
        <end position="510"/>
    </location>
</feature>
<dbReference type="Pfam" id="PF02897">
    <property type="entry name" value="Peptidase_S9_N"/>
    <property type="match status" value="1"/>
</dbReference>
<dbReference type="GO" id="GO:0009507">
    <property type="term" value="C:chloroplast"/>
    <property type="evidence" value="ECO:0007669"/>
    <property type="project" value="TreeGrafter"/>
</dbReference>
<dbReference type="OrthoDB" id="248387at2759"/>
<evidence type="ECO:0000313" key="10">
    <source>
        <dbReference type="Proteomes" id="UP000326396"/>
    </source>
</evidence>